<evidence type="ECO:0000256" key="1">
    <source>
        <dbReference type="SAM" id="MobiDB-lite"/>
    </source>
</evidence>
<dbReference type="GO" id="GO:0000502">
    <property type="term" value="C:proteasome complex"/>
    <property type="evidence" value="ECO:0007669"/>
    <property type="project" value="UniProtKB-KW"/>
</dbReference>
<feature type="non-terminal residue" evidence="2">
    <location>
        <position position="124"/>
    </location>
</feature>
<dbReference type="Proteomes" id="UP001228049">
    <property type="component" value="Unassembled WGS sequence"/>
</dbReference>
<dbReference type="AlphaFoldDB" id="A0AAD9CJM9"/>
<keyword evidence="3" id="KW-1185">Reference proteome</keyword>
<gene>
    <name evidence="2" type="ORF">KUDE01_010873</name>
</gene>
<protein>
    <submittedName>
        <fullName evidence="2">Proteasome-associated ATPase</fullName>
    </submittedName>
</protein>
<evidence type="ECO:0000313" key="3">
    <source>
        <dbReference type="Proteomes" id="UP001228049"/>
    </source>
</evidence>
<dbReference type="EMBL" id="JASDAP010000004">
    <property type="protein sequence ID" value="KAK1903685.1"/>
    <property type="molecule type" value="Genomic_DNA"/>
</dbReference>
<sequence length="124" mass="13593">MASPPQLSEVEKHVVFSQPISEDDSTPQSAPLGNLTNQQRPETARGRRLMMKVWTVGVPLRADDRWRSGNTESLSCGNIVLTLLHANLIPLSLFFSVFIFSLHPSSCAVGLDRGLFSCGLTRPS</sequence>
<feature type="region of interest" description="Disordered" evidence="1">
    <location>
        <begin position="18"/>
        <end position="44"/>
    </location>
</feature>
<keyword evidence="2" id="KW-0647">Proteasome</keyword>
<comment type="caution">
    <text evidence="2">The sequence shown here is derived from an EMBL/GenBank/DDBJ whole genome shotgun (WGS) entry which is preliminary data.</text>
</comment>
<feature type="compositionally biased region" description="Polar residues" evidence="1">
    <location>
        <begin position="26"/>
        <end position="41"/>
    </location>
</feature>
<organism evidence="2 3">
    <name type="scientific">Dissostichus eleginoides</name>
    <name type="common">Patagonian toothfish</name>
    <name type="synonym">Dissostichus amissus</name>
    <dbReference type="NCBI Taxonomy" id="100907"/>
    <lineage>
        <taxon>Eukaryota</taxon>
        <taxon>Metazoa</taxon>
        <taxon>Chordata</taxon>
        <taxon>Craniata</taxon>
        <taxon>Vertebrata</taxon>
        <taxon>Euteleostomi</taxon>
        <taxon>Actinopterygii</taxon>
        <taxon>Neopterygii</taxon>
        <taxon>Teleostei</taxon>
        <taxon>Neoteleostei</taxon>
        <taxon>Acanthomorphata</taxon>
        <taxon>Eupercaria</taxon>
        <taxon>Perciformes</taxon>
        <taxon>Notothenioidei</taxon>
        <taxon>Nototheniidae</taxon>
        <taxon>Dissostichus</taxon>
    </lineage>
</organism>
<name>A0AAD9CJM9_DISEL</name>
<evidence type="ECO:0000313" key="2">
    <source>
        <dbReference type="EMBL" id="KAK1903685.1"/>
    </source>
</evidence>
<reference evidence="2" key="1">
    <citation type="submission" date="2023-04" db="EMBL/GenBank/DDBJ databases">
        <title>Chromosome-level genome of Chaenocephalus aceratus.</title>
        <authorList>
            <person name="Park H."/>
        </authorList>
    </citation>
    <scope>NUCLEOTIDE SEQUENCE</scope>
    <source>
        <strain evidence="2">DE</strain>
        <tissue evidence="2">Muscle</tissue>
    </source>
</reference>
<accession>A0AAD9CJM9</accession>
<proteinExistence type="predicted"/>